<protein>
    <submittedName>
        <fullName evidence="2">Uncharacterized protein</fullName>
    </submittedName>
</protein>
<comment type="caution">
    <text evidence="2">The sequence shown here is derived from an EMBL/GenBank/DDBJ whole genome shotgun (WGS) entry which is preliminary data.</text>
</comment>
<gene>
    <name evidence="2" type="ORF">Q8X39_04060</name>
</gene>
<name>A0ABT9G004_LEPDI</name>
<sequence>MGFLDALDHLLNFLLPAVAVAALTAGLAKLLWRQALAGVAWQRLAGHAAAGGALALLAGLALQGRDGRMSTWLALVVANAVGLWWAGFGPGRR</sequence>
<organism evidence="2 3">
    <name type="scientific">Leptothrix discophora</name>
    <dbReference type="NCBI Taxonomy" id="89"/>
    <lineage>
        <taxon>Bacteria</taxon>
        <taxon>Pseudomonadati</taxon>
        <taxon>Pseudomonadota</taxon>
        <taxon>Betaproteobacteria</taxon>
        <taxon>Burkholderiales</taxon>
        <taxon>Sphaerotilaceae</taxon>
        <taxon>Leptothrix</taxon>
    </lineage>
</organism>
<reference evidence="2 3" key="1">
    <citation type="submission" date="2023-08" db="EMBL/GenBank/DDBJ databases">
        <authorList>
            <person name="Roldan D.M."/>
            <person name="Menes R.J."/>
        </authorList>
    </citation>
    <scope>NUCLEOTIDE SEQUENCE [LARGE SCALE GENOMIC DNA]</scope>
    <source>
        <strain evidence="2 3">CCM 2812</strain>
    </source>
</reference>
<feature type="transmembrane region" description="Helical" evidence="1">
    <location>
        <begin position="69"/>
        <end position="88"/>
    </location>
</feature>
<keyword evidence="1" id="KW-0812">Transmembrane</keyword>
<dbReference type="RefSeq" id="WP_305748362.1">
    <property type="nucleotide sequence ID" value="NZ_JAUZEE010000002.1"/>
</dbReference>
<feature type="transmembrane region" description="Helical" evidence="1">
    <location>
        <begin position="13"/>
        <end position="32"/>
    </location>
</feature>
<accession>A0ABT9G004</accession>
<evidence type="ECO:0000313" key="3">
    <source>
        <dbReference type="Proteomes" id="UP001235760"/>
    </source>
</evidence>
<keyword evidence="1" id="KW-0472">Membrane</keyword>
<keyword evidence="3" id="KW-1185">Reference proteome</keyword>
<proteinExistence type="predicted"/>
<evidence type="ECO:0000256" key="1">
    <source>
        <dbReference type="SAM" id="Phobius"/>
    </source>
</evidence>
<evidence type="ECO:0000313" key="2">
    <source>
        <dbReference type="EMBL" id="MDP4299796.1"/>
    </source>
</evidence>
<dbReference type="EMBL" id="JAUZEE010000002">
    <property type="protein sequence ID" value="MDP4299796.1"/>
    <property type="molecule type" value="Genomic_DNA"/>
</dbReference>
<keyword evidence="1" id="KW-1133">Transmembrane helix</keyword>
<dbReference type="Proteomes" id="UP001235760">
    <property type="component" value="Unassembled WGS sequence"/>
</dbReference>
<feature type="transmembrane region" description="Helical" evidence="1">
    <location>
        <begin position="44"/>
        <end position="63"/>
    </location>
</feature>